<evidence type="ECO:0000256" key="6">
    <source>
        <dbReference type="ARBA" id="ARBA00022723"/>
    </source>
</evidence>
<evidence type="ECO:0000256" key="2">
    <source>
        <dbReference type="ARBA" id="ARBA00001947"/>
    </source>
</evidence>
<dbReference type="GO" id="GO:0005507">
    <property type="term" value="F:copper ion binding"/>
    <property type="evidence" value="ECO:0007669"/>
    <property type="project" value="TreeGrafter"/>
</dbReference>
<comment type="catalytic activity">
    <reaction evidence="9">
        <text>adenosine + H2O + H(+) = inosine + NH4(+)</text>
        <dbReference type="Rhea" id="RHEA:24408"/>
        <dbReference type="ChEBI" id="CHEBI:15377"/>
        <dbReference type="ChEBI" id="CHEBI:15378"/>
        <dbReference type="ChEBI" id="CHEBI:16335"/>
        <dbReference type="ChEBI" id="CHEBI:17596"/>
        <dbReference type="ChEBI" id="CHEBI:28938"/>
        <dbReference type="EC" id="3.5.4.4"/>
    </reaction>
    <physiologicalReaction direction="left-to-right" evidence="9">
        <dbReference type="Rhea" id="RHEA:24409"/>
    </physiologicalReaction>
</comment>
<proteinExistence type="inferred from homology"/>
<evidence type="ECO:0000256" key="8">
    <source>
        <dbReference type="ARBA" id="ARBA00022833"/>
    </source>
</evidence>
<sequence>MTTKLYIDHDFIQAGITLKNEQIPDNNNMALHCCDLPQEVLMNRQRLAKSLQIDLQQLVVANQTHSATIYKVVDTDKGRGALSVKDAIADTDALYTFEKNIMLGIFTADCVPVIFHEPSRGLIGVIHSGWQGTIQEISSAVMHHLITIEQIDPQLLHVHLGRALSQDKFEVDYDVFEKFEALGYAEPFMYYKEETDKYHIDNQLVVKRQFERAGVPSTQITVDATCTFLHDDGFSYRQNRADGRHMTFIRRK</sequence>
<dbReference type="PANTHER" id="PTHR30616">
    <property type="entry name" value="UNCHARACTERIZED PROTEIN YFIH"/>
    <property type="match status" value="1"/>
</dbReference>
<dbReference type="NCBIfam" id="TIGR00726">
    <property type="entry name" value="peptidoglycan editing factor PgeF"/>
    <property type="match status" value="1"/>
</dbReference>
<comment type="catalytic activity">
    <reaction evidence="1">
        <text>inosine + phosphate = alpha-D-ribose 1-phosphate + hypoxanthine</text>
        <dbReference type="Rhea" id="RHEA:27646"/>
        <dbReference type="ChEBI" id="CHEBI:17368"/>
        <dbReference type="ChEBI" id="CHEBI:17596"/>
        <dbReference type="ChEBI" id="CHEBI:43474"/>
        <dbReference type="ChEBI" id="CHEBI:57720"/>
        <dbReference type="EC" id="2.4.2.1"/>
    </reaction>
    <physiologicalReaction direction="left-to-right" evidence="1">
        <dbReference type="Rhea" id="RHEA:27647"/>
    </physiologicalReaction>
</comment>
<comment type="cofactor">
    <cofactor evidence="2">
        <name>Zn(2+)</name>
        <dbReference type="ChEBI" id="CHEBI:29105"/>
    </cofactor>
</comment>
<evidence type="ECO:0000313" key="14">
    <source>
        <dbReference type="Proteomes" id="UP000245938"/>
    </source>
</evidence>
<evidence type="ECO:0000256" key="7">
    <source>
        <dbReference type="ARBA" id="ARBA00022801"/>
    </source>
</evidence>
<evidence type="ECO:0000256" key="4">
    <source>
        <dbReference type="ARBA" id="ARBA00007353"/>
    </source>
</evidence>
<dbReference type="InterPro" id="IPR038371">
    <property type="entry name" value="Cu_polyphenol_OxRdtase_sf"/>
</dbReference>
<dbReference type="GO" id="GO:0017061">
    <property type="term" value="F:S-methyl-5-thioadenosine phosphorylase activity"/>
    <property type="evidence" value="ECO:0007669"/>
    <property type="project" value="UniProtKB-EC"/>
</dbReference>
<dbReference type="InterPro" id="IPR003730">
    <property type="entry name" value="Cu_polyphenol_OxRdtase"/>
</dbReference>
<dbReference type="CDD" id="cd16833">
    <property type="entry name" value="YfiH"/>
    <property type="match status" value="1"/>
</dbReference>
<evidence type="ECO:0000256" key="1">
    <source>
        <dbReference type="ARBA" id="ARBA00000553"/>
    </source>
</evidence>
<dbReference type="AlphaFoldDB" id="A0A2U3AME5"/>
<dbReference type="SUPFAM" id="SSF64438">
    <property type="entry name" value="CNF1/YfiH-like putative cysteine hydrolases"/>
    <property type="match status" value="1"/>
</dbReference>
<dbReference type="OrthoDB" id="4279at2"/>
<comment type="catalytic activity">
    <reaction evidence="11">
        <text>S-methyl-5'-thioadenosine + phosphate = 5-(methylsulfanyl)-alpha-D-ribose 1-phosphate + adenine</text>
        <dbReference type="Rhea" id="RHEA:11852"/>
        <dbReference type="ChEBI" id="CHEBI:16708"/>
        <dbReference type="ChEBI" id="CHEBI:17509"/>
        <dbReference type="ChEBI" id="CHEBI:43474"/>
        <dbReference type="ChEBI" id="CHEBI:58533"/>
        <dbReference type="EC" id="2.4.2.28"/>
    </reaction>
    <physiologicalReaction direction="left-to-right" evidence="11">
        <dbReference type="Rhea" id="RHEA:11853"/>
    </physiologicalReaction>
</comment>
<comment type="function">
    <text evidence="3">Purine nucleoside enzyme that catalyzes the phosphorolysis of adenosine and inosine nucleosides, yielding D-ribose 1-phosphate and the respective free bases, adenine and hypoxanthine. Also catalyzes the phosphorolysis of S-methyl-5'-thioadenosine into adenine and S-methyl-5-thio-alpha-D-ribose 1-phosphate. Also has adenosine deaminase activity.</text>
</comment>
<keyword evidence="6" id="KW-0479">Metal-binding</keyword>
<dbReference type="Pfam" id="PF02578">
    <property type="entry name" value="Cu-oxidase_4"/>
    <property type="match status" value="1"/>
</dbReference>
<evidence type="ECO:0000256" key="5">
    <source>
        <dbReference type="ARBA" id="ARBA00022679"/>
    </source>
</evidence>
<dbReference type="Proteomes" id="UP000245938">
    <property type="component" value="Unassembled WGS sequence"/>
</dbReference>
<name>A0A2U3AME5_9BACL</name>
<evidence type="ECO:0000256" key="9">
    <source>
        <dbReference type="ARBA" id="ARBA00047989"/>
    </source>
</evidence>
<keyword evidence="14" id="KW-1185">Reference proteome</keyword>
<comment type="similarity">
    <text evidence="4 12">Belongs to the purine nucleoside phosphorylase YfiH/LACC1 family.</text>
</comment>
<reference evidence="13 14" key="1">
    <citation type="submission" date="2018-05" db="EMBL/GenBank/DDBJ databases">
        <title>Kurthia sibirica genome sequence.</title>
        <authorList>
            <person name="Maclea K.S."/>
            <person name="Goen A.E."/>
        </authorList>
    </citation>
    <scope>NUCLEOTIDE SEQUENCE [LARGE SCALE GENOMIC DNA]</scope>
    <source>
        <strain evidence="13 14">ATCC 49154</strain>
    </source>
</reference>
<keyword evidence="5" id="KW-0808">Transferase</keyword>
<dbReference type="PANTHER" id="PTHR30616:SF2">
    <property type="entry name" value="PURINE NUCLEOSIDE PHOSPHORYLASE LACC1"/>
    <property type="match status" value="1"/>
</dbReference>
<organism evidence="13 14">
    <name type="scientific">Kurthia sibirica</name>
    <dbReference type="NCBI Taxonomy" id="202750"/>
    <lineage>
        <taxon>Bacteria</taxon>
        <taxon>Bacillati</taxon>
        <taxon>Bacillota</taxon>
        <taxon>Bacilli</taxon>
        <taxon>Bacillales</taxon>
        <taxon>Caryophanaceae</taxon>
        <taxon>Kurthia</taxon>
    </lineage>
</organism>
<dbReference type="GO" id="GO:0016787">
    <property type="term" value="F:hydrolase activity"/>
    <property type="evidence" value="ECO:0007669"/>
    <property type="project" value="UniProtKB-KW"/>
</dbReference>
<evidence type="ECO:0000256" key="12">
    <source>
        <dbReference type="RuleBase" id="RU361274"/>
    </source>
</evidence>
<evidence type="ECO:0000313" key="13">
    <source>
        <dbReference type="EMBL" id="PWI25697.1"/>
    </source>
</evidence>
<keyword evidence="8" id="KW-0862">Zinc</keyword>
<dbReference type="RefSeq" id="WP_109305751.1">
    <property type="nucleotide sequence ID" value="NZ_BJUF01000013.1"/>
</dbReference>
<comment type="caution">
    <text evidence="13">The sequence shown here is derived from an EMBL/GenBank/DDBJ whole genome shotgun (WGS) entry which is preliminary data.</text>
</comment>
<dbReference type="Gene3D" id="3.60.140.10">
    <property type="entry name" value="CNF1/YfiH-like putative cysteine hydrolases"/>
    <property type="match status" value="1"/>
</dbReference>
<gene>
    <name evidence="13" type="primary">pgeF</name>
    <name evidence="13" type="ORF">DEX24_07245</name>
</gene>
<evidence type="ECO:0000256" key="3">
    <source>
        <dbReference type="ARBA" id="ARBA00003215"/>
    </source>
</evidence>
<accession>A0A2U3AME5</accession>
<evidence type="ECO:0000256" key="11">
    <source>
        <dbReference type="ARBA" id="ARBA00049893"/>
    </source>
</evidence>
<keyword evidence="7" id="KW-0378">Hydrolase</keyword>
<dbReference type="InterPro" id="IPR011324">
    <property type="entry name" value="Cytotoxic_necrot_fac-like_cat"/>
</dbReference>
<protein>
    <recommendedName>
        <fullName evidence="12">Purine nucleoside phosphorylase</fullName>
    </recommendedName>
</protein>
<dbReference type="EMBL" id="QFVR01000007">
    <property type="protein sequence ID" value="PWI25697.1"/>
    <property type="molecule type" value="Genomic_DNA"/>
</dbReference>
<evidence type="ECO:0000256" key="10">
    <source>
        <dbReference type="ARBA" id="ARBA00048968"/>
    </source>
</evidence>
<comment type="catalytic activity">
    <reaction evidence="10">
        <text>adenosine + phosphate = alpha-D-ribose 1-phosphate + adenine</text>
        <dbReference type="Rhea" id="RHEA:27642"/>
        <dbReference type="ChEBI" id="CHEBI:16335"/>
        <dbReference type="ChEBI" id="CHEBI:16708"/>
        <dbReference type="ChEBI" id="CHEBI:43474"/>
        <dbReference type="ChEBI" id="CHEBI:57720"/>
        <dbReference type="EC" id="2.4.2.1"/>
    </reaction>
    <physiologicalReaction direction="left-to-right" evidence="10">
        <dbReference type="Rhea" id="RHEA:27643"/>
    </physiologicalReaction>
</comment>